<sequence length="60" mass="6383">MRTRSVRPSGQLYRAIALLPAIRAVAAELDDVPATAESPVTAIDAILAEALAKLRARREG</sequence>
<protein>
    <submittedName>
        <fullName evidence="2">Uncharacterized protein</fullName>
    </submittedName>
</protein>
<evidence type="ECO:0000256" key="1">
    <source>
        <dbReference type="SAM" id="SignalP"/>
    </source>
</evidence>
<evidence type="ECO:0000313" key="3">
    <source>
        <dbReference type="Proteomes" id="UP000199051"/>
    </source>
</evidence>
<organism evidence="2 3">
    <name type="scientific">Actinokineospora terrae</name>
    <dbReference type="NCBI Taxonomy" id="155974"/>
    <lineage>
        <taxon>Bacteria</taxon>
        <taxon>Bacillati</taxon>
        <taxon>Actinomycetota</taxon>
        <taxon>Actinomycetes</taxon>
        <taxon>Pseudonocardiales</taxon>
        <taxon>Pseudonocardiaceae</taxon>
        <taxon>Actinokineospora</taxon>
    </lineage>
</organism>
<name>A0A1H9LDB2_9PSEU</name>
<evidence type="ECO:0000313" key="2">
    <source>
        <dbReference type="EMBL" id="SER09394.1"/>
    </source>
</evidence>
<dbReference type="EMBL" id="FOGI01000001">
    <property type="protein sequence ID" value="SER09394.1"/>
    <property type="molecule type" value="Genomic_DNA"/>
</dbReference>
<dbReference type="AlphaFoldDB" id="A0A1H9LDB2"/>
<keyword evidence="3" id="KW-1185">Reference proteome</keyword>
<gene>
    <name evidence="2" type="ORF">SAMN04487818_101561</name>
</gene>
<reference evidence="3" key="1">
    <citation type="submission" date="2016-10" db="EMBL/GenBank/DDBJ databases">
        <authorList>
            <person name="Varghese N."/>
            <person name="Submissions S."/>
        </authorList>
    </citation>
    <scope>NUCLEOTIDE SEQUENCE [LARGE SCALE GENOMIC DNA]</scope>
    <source>
        <strain evidence="3">DSM 44260</strain>
    </source>
</reference>
<dbReference type="Proteomes" id="UP000199051">
    <property type="component" value="Unassembled WGS sequence"/>
</dbReference>
<feature type="signal peptide" evidence="1">
    <location>
        <begin position="1"/>
        <end position="26"/>
    </location>
</feature>
<accession>A0A1H9LDB2</accession>
<keyword evidence="1" id="KW-0732">Signal</keyword>
<feature type="chain" id="PRO_5039191157" evidence="1">
    <location>
        <begin position="27"/>
        <end position="60"/>
    </location>
</feature>
<proteinExistence type="predicted"/>